<feature type="non-terminal residue" evidence="1">
    <location>
        <position position="1"/>
    </location>
</feature>
<dbReference type="EMBL" id="LAZR01031531">
    <property type="protein sequence ID" value="KKL53476.1"/>
    <property type="molecule type" value="Genomic_DNA"/>
</dbReference>
<evidence type="ECO:0000313" key="1">
    <source>
        <dbReference type="EMBL" id="KKL53476.1"/>
    </source>
</evidence>
<accession>A0A0F9DI21</accession>
<organism evidence="1">
    <name type="scientific">marine sediment metagenome</name>
    <dbReference type="NCBI Taxonomy" id="412755"/>
    <lineage>
        <taxon>unclassified sequences</taxon>
        <taxon>metagenomes</taxon>
        <taxon>ecological metagenomes</taxon>
    </lineage>
</organism>
<gene>
    <name evidence="1" type="ORF">LCGC14_2275040</name>
</gene>
<protein>
    <submittedName>
        <fullName evidence="1">Uncharacterized protein</fullName>
    </submittedName>
</protein>
<proteinExistence type="predicted"/>
<dbReference type="AlphaFoldDB" id="A0A0F9DI21"/>
<comment type="caution">
    <text evidence="1">The sequence shown here is derived from an EMBL/GenBank/DDBJ whole genome shotgun (WGS) entry which is preliminary data.</text>
</comment>
<name>A0A0F9DI21_9ZZZZ</name>
<reference evidence="1" key="1">
    <citation type="journal article" date="2015" name="Nature">
        <title>Complex archaea that bridge the gap between prokaryotes and eukaryotes.</title>
        <authorList>
            <person name="Spang A."/>
            <person name="Saw J.H."/>
            <person name="Jorgensen S.L."/>
            <person name="Zaremba-Niedzwiedzka K."/>
            <person name="Martijn J."/>
            <person name="Lind A.E."/>
            <person name="van Eijk R."/>
            <person name="Schleper C."/>
            <person name="Guy L."/>
            <person name="Ettema T.J."/>
        </authorList>
    </citation>
    <scope>NUCLEOTIDE SEQUENCE</scope>
</reference>
<sequence>YIDKLLQADTLTADLIEALQTAYASLGFFALEPELISTIAQQNQLSEVQLSQQQFAVMGDFALGFAELIEIIAVQSGLYAEEDDGWS</sequence>